<protein>
    <recommendedName>
        <fullName evidence="3">FecR protein domain-containing protein</fullName>
    </recommendedName>
</protein>
<dbReference type="Gene3D" id="2.60.120.1440">
    <property type="match status" value="1"/>
</dbReference>
<sequence length="653" mass="71818">MNIRDQKTEKTKSEFVTGLFGIVVIITIGFLLPSLALAQETGNSSFTEEECTAISRTTGQNLIYYPPGCNIVDTDNVNIEYIDKIEDVSILRSGLDRERNTLLRFSDPAKAKTHMDEVVALLLETHYVSTTDDKYKALPYNKETVMIGDGGTILIGETSSHVNRIGVIKDSNLRDFKNGWISEFQMHLVAQKGSCVIAIAGQTSLNPKQDEYHSIRYDRSDTRKNITNVTGFVINEHPGFDHGRARLLEWVKGEAVKLEKAIEPYCGDSAPVQPATNVPANNAPDSSSPYAACAIKCLDDAERGYQCPLPASEIDDNGVSVIQLPNGSTRNFSPRDNECVDDRSKAQNDCLSGCPASVGGEPIPDPMGDGQPIKVAGAASDDPLNEAEKYINLLKRKPAFPNKEEYLKKVLGNYEAGKPMSVWSVEGEPEMQVPGSDEWVILKKGDAIPKGARIFTGMDDDIFVVLPGSYVVKVRGFSDITFDQTGISKALGRELINHLDLRNGDVEVIVEPQWNYQGSMQVKMPAMTVGVRGTHFWVSYDEAKRLGAVGVYKGEVAVDDLFRGTRTLLTPAKDETPRVIVMSSADSASLQDQKSTQGNSQLPTQKQSNSGAWWIVLIIVLSGGVFILHKTGKLWPILQKILTLIRRDKSKQF</sequence>
<proteinExistence type="predicted"/>
<reference evidence="4 5" key="1">
    <citation type="journal article" date="2016" name="Nat. Commun.">
        <title>Thousands of microbial genomes shed light on interconnected biogeochemical processes in an aquifer system.</title>
        <authorList>
            <person name="Anantharaman K."/>
            <person name="Brown C.T."/>
            <person name="Hug L.A."/>
            <person name="Sharon I."/>
            <person name="Castelle C.J."/>
            <person name="Probst A.J."/>
            <person name="Thomas B.C."/>
            <person name="Singh A."/>
            <person name="Wilkins M.J."/>
            <person name="Karaoz U."/>
            <person name="Brodie E.L."/>
            <person name="Williams K.H."/>
            <person name="Hubbard S.S."/>
            <person name="Banfield J.F."/>
        </authorList>
    </citation>
    <scope>NUCLEOTIDE SEQUENCE [LARGE SCALE GENOMIC DNA]</scope>
</reference>
<keyword evidence="2" id="KW-0812">Transmembrane</keyword>
<dbReference type="InterPro" id="IPR006860">
    <property type="entry name" value="FecR"/>
</dbReference>
<evidence type="ECO:0000256" key="1">
    <source>
        <dbReference type="SAM" id="MobiDB-lite"/>
    </source>
</evidence>
<name>A0A1F5CAR0_9BACT</name>
<dbReference type="Proteomes" id="UP000177197">
    <property type="component" value="Unassembled WGS sequence"/>
</dbReference>
<organism evidence="4 5">
    <name type="scientific">Candidatus Azambacteria bacterium RIFCSPLOWO2_02_FULL_44_14</name>
    <dbReference type="NCBI Taxonomy" id="1797306"/>
    <lineage>
        <taxon>Bacteria</taxon>
        <taxon>Candidatus Azamiibacteriota</taxon>
    </lineage>
</organism>
<dbReference type="PANTHER" id="PTHR38731">
    <property type="entry name" value="LIPL45-RELATED LIPOPROTEIN-RELATED"/>
    <property type="match status" value="1"/>
</dbReference>
<dbReference type="AlphaFoldDB" id="A0A1F5CAR0"/>
<feature type="transmembrane region" description="Helical" evidence="2">
    <location>
        <begin position="611"/>
        <end position="628"/>
    </location>
</feature>
<evidence type="ECO:0000259" key="3">
    <source>
        <dbReference type="Pfam" id="PF04773"/>
    </source>
</evidence>
<evidence type="ECO:0000313" key="5">
    <source>
        <dbReference type="Proteomes" id="UP000177197"/>
    </source>
</evidence>
<keyword evidence="2" id="KW-0472">Membrane</keyword>
<comment type="caution">
    <text evidence="4">The sequence shown here is derived from an EMBL/GenBank/DDBJ whole genome shotgun (WGS) entry which is preliminary data.</text>
</comment>
<dbReference type="PANTHER" id="PTHR38731:SF3">
    <property type="entry name" value="BLL6125 PROTEIN"/>
    <property type="match status" value="1"/>
</dbReference>
<evidence type="ECO:0000256" key="2">
    <source>
        <dbReference type="SAM" id="Phobius"/>
    </source>
</evidence>
<accession>A0A1F5CAR0</accession>
<dbReference type="Pfam" id="PF04773">
    <property type="entry name" value="FecR"/>
    <property type="match status" value="1"/>
</dbReference>
<keyword evidence="2" id="KW-1133">Transmembrane helix</keyword>
<feature type="domain" description="FecR protein" evidence="3">
    <location>
        <begin position="453"/>
        <end position="556"/>
    </location>
</feature>
<dbReference type="EMBL" id="MEYV01000016">
    <property type="protein sequence ID" value="OGD39898.1"/>
    <property type="molecule type" value="Genomic_DNA"/>
</dbReference>
<gene>
    <name evidence="4" type="ORF">A3I30_01480</name>
</gene>
<evidence type="ECO:0000313" key="4">
    <source>
        <dbReference type="EMBL" id="OGD39898.1"/>
    </source>
</evidence>
<feature type="region of interest" description="Disordered" evidence="1">
    <location>
        <begin position="585"/>
        <end position="606"/>
    </location>
</feature>